<reference evidence="1 2" key="1">
    <citation type="submission" date="2018-01" db="EMBL/GenBank/DDBJ databases">
        <title>Metagenomic assembled genomes from two thermal pools in the Uzon Caldera, Kamchatka, Russia.</title>
        <authorList>
            <person name="Wilkins L."/>
            <person name="Ettinger C."/>
        </authorList>
    </citation>
    <scope>NUCLEOTIDE SEQUENCE [LARGE SCALE GENOMIC DNA]</scope>
    <source>
        <strain evidence="1">ZAV-08</strain>
    </source>
</reference>
<proteinExistence type="predicted"/>
<sequence>MYISRQITINGYSYRICESYFDSPFFKSKVLFDLGTSPEKYITYYSDVAFSINLEDKLAEVGRKTNQFELEELFLRFLKPEAKRWVSFSLNKRTFPKGSRNKAFKPQDFHWFDRIRLIAIKLDHREPQRVLDSKFPFYSRLFEKSRDEIENTIWDMEDNLNFRERSRYILAIFGLQKAYTLEERDEIFLNLLCKIAKDPAYYMDLSPHKVLSCYLSRYVWFYFDSLPWRRAPQIYQHLEINLYRELAQVLEISIETLLTSSKRDILKIFRKKIMTLHPDRGGSHEDFIRIRKLMENFLKLRF</sequence>
<dbReference type="InterPro" id="IPR036869">
    <property type="entry name" value="J_dom_sf"/>
</dbReference>
<evidence type="ECO:0008006" key="3">
    <source>
        <dbReference type="Google" id="ProtNLM"/>
    </source>
</evidence>
<evidence type="ECO:0000313" key="2">
    <source>
        <dbReference type="Proteomes" id="UP000235460"/>
    </source>
</evidence>
<dbReference type="AlphaFoldDB" id="A0A2N7PNT0"/>
<gene>
    <name evidence="1" type="ORF">C0190_03635</name>
</gene>
<dbReference type="SUPFAM" id="SSF46565">
    <property type="entry name" value="Chaperone J-domain"/>
    <property type="match status" value="1"/>
</dbReference>
<evidence type="ECO:0000313" key="1">
    <source>
        <dbReference type="EMBL" id="PMP67258.1"/>
    </source>
</evidence>
<comment type="caution">
    <text evidence="1">The sequence shown here is derived from an EMBL/GenBank/DDBJ whole genome shotgun (WGS) entry which is preliminary data.</text>
</comment>
<name>A0A2N7PNT0_9BACT</name>
<accession>A0A2N7PNT0</accession>
<organism evidence="1 2">
    <name type="scientific">Thermodesulfobacterium geofontis</name>
    <dbReference type="NCBI Taxonomy" id="1295609"/>
    <lineage>
        <taxon>Bacteria</taxon>
        <taxon>Pseudomonadati</taxon>
        <taxon>Thermodesulfobacteriota</taxon>
        <taxon>Thermodesulfobacteria</taxon>
        <taxon>Thermodesulfobacteriales</taxon>
        <taxon>Thermodesulfobacteriaceae</taxon>
        <taxon>Thermodesulfobacterium</taxon>
    </lineage>
</organism>
<protein>
    <recommendedName>
        <fullName evidence="3">J domain-containing protein</fullName>
    </recommendedName>
</protein>
<dbReference type="EMBL" id="PNIK01000055">
    <property type="protein sequence ID" value="PMP67258.1"/>
    <property type="molecule type" value="Genomic_DNA"/>
</dbReference>
<dbReference type="Gene3D" id="1.10.287.110">
    <property type="entry name" value="DnaJ domain"/>
    <property type="match status" value="1"/>
</dbReference>
<dbReference type="Proteomes" id="UP000235460">
    <property type="component" value="Unassembled WGS sequence"/>
</dbReference>